<reference evidence="3" key="1">
    <citation type="journal article" date="2019" name="PLoS Negl. Trop. Dis.">
        <title>Revisiting the worldwide diversity of Leptospira species in the environment.</title>
        <authorList>
            <person name="Vincent A.T."/>
            <person name="Schiettekatte O."/>
            <person name="Bourhy P."/>
            <person name="Veyrier F.J."/>
            <person name="Picardeau M."/>
        </authorList>
    </citation>
    <scope>NUCLEOTIDE SEQUENCE [LARGE SCALE GENOMIC DNA]</scope>
    <source>
        <strain evidence="3">201601955</strain>
    </source>
</reference>
<dbReference type="RefSeq" id="WP_135657327.1">
    <property type="nucleotide sequence ID" value="NZ_RQHF01000011.1"/>
</dbReference>
<organism evidence="2 3">
    <name type="scientific">Leptospira vanthielii</name>
    <dbReference type="NCBI Taxonomy" id="293085"/>
    <lineage>
        <taxon>Bacteria</taxon>
        <taxon>Pseudomonadati</taxon>
        <taxon>Spirochaetota</taxon>
        <taxon>Spirochaetia</taxon>
        <taxon>Leptospirales</taxon>
        <taxon>Leptospiraceae</taxon>
        <taxon>Leptospira</taxon>
    </lineage>
</organism>
<protein>
    <submittedName>
        <fullName evidence="2">Uncharacterized protein</fullName>
    </submittedName>
</protein>
<evidence type="ECO:0000313" key="3">
    <source>
        <dbReference type="Proteomes" id="UP000298112"/>
    </source>
</evidence>
<feature type="compositionally biased region" description="Low complexity" evidence="1">
    <location>
        <begin position="207"/>
        <end position="231"/>
    </location>
</feature>
<accession>A0ABY2NRV2</accession>
<keyword evidence="3" id="KW-1185">Reference proteome</keyword>
<name>A0ABY2NRV2_9LEPT</name>
<dbReference type="Proteomes" id="UP000298112">
    <property type="component" value="Unassembled WGS sequence"/>
</dbReference>
<feature type="region of interest" description="Disordered" evidence="1">
    <location>
        <begin position="204"/>
        <end position="233"/>
    </location>
</feature>
<proteinExistence type="predicted"/>
<sequence length="239" mass="26271">MAANKTLATPNAQSIDNTQTNCEFQKHYVDNNYPIKLQSASSTYNTANITIHQDRLNRITHTKNAFYNQIGSEWIWYTFGTGLIIGGAAYTASNAATGGGIAIAGAVVTGAKYFNIMIPKDTAKENFLICDTLLLKRGKQLTKINEIQSRWDKIKHNSFNDCGSYCIDIKNKFGNCFTDNDYRLTGEAIIIFKQDISSLEEIKKDLSNPPSGIGSSPNPSSSDPTNTSPYSITNVCNDV</sequence>
<comment type="caution">
    <text evidence="2">The sequence shown here is derived from an EMBL/GenBank/DDBJ whole genome shotgun (WGS) entry which is preliminary data.</text>
</comment>
<gene>
    <name evidence="2" type="ORF">EHQ95_04305</name>
</gene>
<evidence type="ECO:0000256" key="1">
    <source>
        <dbReference type="SAM" id="MobiDB-lite"/>
    </source>
</evidence>
<dbReference type="EMBL" id="RQHF01000011">
    <property type="protein sequence ID" value="TGM60070.1"/>
    <property type="molecule type" value="Genomic_DNA"/>
</dbReference>
<evidence type="ECO:0000313" key="2">
    <source>
        <dbReference type="EMBL" id="TGM60070.1"/>
    </source>
</evidence>